<protein>
    <submittedName>
        <fullName evidence="6">Unannotated protein</fullName>
    </submittedName>
</protein>
<sequence length="354" mass="39782">MKRKIAAFGLVAMLMLSVILINVTVYEAKGREIISGKPIKAIVGALGIKVGYSIDSGQAIVGRNGWLFLGDDYSHILSMHRGQGFSSNRAKAQEIADNLHSWQGYFRDHANTDFTVLLFPEKSTIYSKYLPSWMDASSSRYSTLTDELVGLSHLAYAKQLIQDSNSNSKNPLTYYKTDTHWNQYGGYLGYVELMKSLKQKDSQLKSVELTAKDFIQQSTGGGDLARFLSAEKFVKDFDYSPLLPDQGNVIESEYLSGKVVYKGEPKMDSAPEEWLLVSNPHALNKSRVLVLRDSFDTVVSRYMTRTFSQTLQKHYSYVSKEDLKKIVAEFQPDLVILLMVERALVEPIAILDAP</sequence>
<dbReference type="AlphaFoldDB" id="A0A6J7HWF2"/>
<dbReference type="GO" id="GO:0016740">
    <property type="term" value="F:transferase activity"/>
    <property type="evidence" value="ECO:0007669"/>
    <property type="project" value="UniProtKB-KW"/>
</dbReference>
<keyword evidence="4" id="KW-0574">Periplasm</keyword>
<evidence type="ECO:0000313" key="6">
    <source>
        <dbReference type="EMBL" id="CAB4921320.1"/>
    </source>
</evidence>
<name>A0A6J7HWF2_9ZZZZ</name>
<evidence type="ECO:0000256" key="2">
    <source>
        <dbReference type="ARBA" id="ARBA00022679"/>
    </source>
</evidence>
<dbReference type="EMBL" id="CAFBMZ010000019">
    <property type="protein sequence ID" value="CAB4921320.1"/>
    <property type="molecule type" value="Genomic_DNA"/>
</dbReference>
<dbReference type="GO" id="GO:0042597">
    <property type="term" value="C:periplasmic space"/>
    <property type="evidence" value="ECO:0007669"/>
    <property type="project" value="UniProtKB-SubCell"/>
</dbReference>
<dbReference type="Pfam" id="PF16822">
    <property type="entry name" value="ALGX"/>
    <property type="match status" value="1"/>
</dbReference>
<evidence type="ECO:0000259" key="5">
    <source>
        <dbReference type="Pfam" id="PF16822"/>
    </source>
</evidence>
<keyword evidence="3" id="KW-0732">Signal</keyword>
<comment type="subcellular location">
    <subcellularLocation>
        <location evidence="1">Periplasm</location>
    </subcellularLocation>
</comment>
<evidence type="ECO:0000256" key="4">
    <source>
        <dbReference type="ARBA" id="ARBA00022764"/>
    </source>
</evidence>
<organism evidence="6">
    <name type="scientific">freshwater metagenome</name>
    <dbReference type="NCBI Taxonomy" id="449393"/>
    <lineage>
        <taxon>unclassified sequences</taxon>
        <taxon>metagenomes</taxon>
        <taxon>ecological metagenomes</taxon>
    </lineage>
</organism>
<evidence type="ECO:0000256" key="1">
    <source>
        <dbReference type="ARBA" id="ARBA00004418"/>
    </source>
</evidence>
<evidence type="ECO:0000256" key="3">
    <source>
        <dbReference type="ARBA" id="ARBA00022729"/>
    </source>
</evidence>
<feature type="domain" description="AlgX/AlgJ SGNH hydrolase-like" evidence="5">
    <location>
        <begin position="60"/>
        <end position="239"/>
    </location>
</feature>
<keyword evidence="2" id="KW-0808">Transferase</keyword>
<accession>A0A6J7HWF2</accession>
<dbReference type="InterPro" id="IPR031811">
    <property type="entry name" value="ALGX/ALGJ_SGNH-like"/>
</dbReference>
<proteinExistence type="predicted"/>
<gene>
    <name evidence="6" type="ORF">UFOPK3684_00413</name>
</gene>
<reference evidence="6" key="1">
    <citation type="submission" date="2020-05" db="EMBL/GenBank/DDBJ databases">
        <authorList>
            <person name="Chiriac C."/>
            <person name="Salcher M."/>
            <person name="Ghai R."/>
            <person name="Kavagutti S V."/>
        </authorList>
    </citation>
    <scope>NUCLEOTIDE SEQUENCE</scope>
</reference>